<dbReference type="InterPro" id="IPR008040">
    <property type="entry name" value="Hydant_A_N"/>
</dbReference>
<evidence type="ECO:0000313" key="4">
    <source>
        <dbReference type="Proteomes" id="UP000002217"/>
    </source>
</evidence>
<dbReference type="Proteomes" id="UP000002217">
    <property type="component" value="Chromosome"/>
</dbReference>
<dbReference type="STRING" id="485916.Dtox_2126"/>
<dbReference type="EMBL" id="CP001720">
    <property type="protein sequence ID" value="ACV62954.1"/>
    <property type="molecule type" value="Genomic_DNA"/>
</dbReference>
<dbReference type="GO" id="GO:0017168">
    <property type="term" value="F:5-oxoprolinase (ATP-hydrolyzing) activity"/>
    <property type="evidence" value="ECO:0007669"/>
    <property type="project" value="TreeGrafter"/>
</dbReference>
<dbReference type="PANTHER" id="PTHR11365:SF2">
    <property type="entry name" value="5-OXOPROLINASE"/>
    <property type="match status" value="1"/>
</dbReference>
<dbReference type="GO" id="GO:0006749">
    <property type="term" value="P:glutathione metabolic process"/>
    <property type="evidence" value="ECO:0007669"/>
    <property type="project" value="TreeGrafter"/>
</dbReference>
<dbReference type="GO" id="GO:0005829">
    <property type="term" value="C:cytosol"/>
    <property type="evidence" value="ECO:0007669"/>
    <property type="project" value="TreeGrafter"/>
</dbReference>
<dbReference type="RefSeq" id="WP_015757658.1">
    <property type="nucleotide sequence ID" value="NC_013216.1"/>
</dbReference>
<sequence length="556" mass="60465">MLIGIDVGGTCTDAVLLHEGRVLAKAKIPTAEDLLDSLMKALDQIMAGIEPDKIERVVFSTTKITNLIAERKYDPVAVLLLPGPGVSCWLYDLPAETVIVNGAIDYRGREIIKLDLQQAVKKLDKLAEKGYRKLAIVGKFSNRNNSHESEIEVVLKDKYPDWQVVLGHRAGGRLNFPRRAVNTFYTCATRDKYREFINSVSQALKNRGVKAKAYILKADGGTLSLEESEKTPVETIFSGPAASTLGVQALIPTGKTAIVMDIGGTTTDLALILSGEPLLSAKGAKVEQLLTQVRGLAVKSIPVGGDTTVEAAGDKLTLTGRREGAPYCLGGPSPTPTDALLVLNLIKLGDRDLALEAMNRLGLKLTPEQTAGLVVDEVVKTITAEIRKMFREWEEEPAYRIWEILQKQAVRLDLVAGVGGGAAGLVERVAAELNCFSLLPHHAEVANAIGAAVACPTVSASLRADTERQIFTIDEAGYQGKLNKRNFSEQDALQLAREWLARLSETSLAGETRVVEITRQEVFNVVRGWHTVGKIYDIVVQTKRGILSRVEQEETI</sequence>
<dbReference type="eggNOG" id="COG0145">
    <property type="taxonomic scope" value="Bacteria"/>
</dbReference>
<dbReference type="InterPro" id="IPR002821">
    <property type="entry name" value="Hydantoinase_A"/>
</dbReference>
<evidence type="ECO:0000259" key="1">
    <source>
        <dbReference type="Pfam" id="PF01968"/>
    </source>
</evidence>
<dbReference type="InterPro" id="IPR043129">
    <property type="entry name" value="ATPase_NBD"/>
</dbReference>
<feature type="domain" description="Hydantoinase/oxoprolinase N-terminal" evidence="2">
    <location>
        <begin position="3"/>
        <end position="157"/>
    </location>
</feature>
<dbReference type="KEGG" id="dae:Dtox_2126"/>
<dbReference type="Gene3D" id="3.30.420.40">
    <property type="match status" value="1"/>
</dbReference>
<dbReference type="Pfam" id="PF05378">
    <property type="entry name" value="Hydant_A_N"/>
    <property type="match status" value="1"/>
</dbReference>
<dbReference type="HOGENOM" id="CLU_014140_2_0_9"/>
<dbReference type="OrthoDB" id="9768323at2"/>
<name>C8VZ44_DESAS</name>
<reference evidence="3 4" key="1">
    <citation type="journal article" date="2009" name="Stand. Genomic Sci.">
        <title>Complete genome sequence of Desulfotomaculum acetoxidans type strain (5575).</title>
        <authorList>
            <person name="Spring S."/>
            <person name="Lapidus A."/>
            <person name="Schroder M."/>
            <person name="Gleim D."/>
            <person name="Sims D."/>
            <person name="Meincke L."/>
            <person name="Glavina Del Rio T."/>
            <person name="Tice H."/>
            <person name="Copeland A."/>
            <person name="Cheng J.F."/>
            <person name="Lucas S."/>
            <person name="Chen F."/>
            <person name="Nolan M."/>
            <person name="Bruce D."/>
            <person name="Goodwin L."/>
            <person name="Pitluck S."/>
            <person name="Ivanova N."/>
            <person name="Mavromatis K."/>
            <person name="Mikhailova N."/>
            <person name="Pati A."/>
            <person name="Chen A."/>
            <person name="Palaniappan K."/>
            <person name="Land M."/>
            <person name="Hauser L."/>
            <person name="Chang Y.J."/>
            <person name="Jeffries C.D."/>
            <person name="Chain P."/>
            <person name="Saunders E."/>
            <person name="Brettin T."/>
            <person name="Detter J.C."/>
            <person name="Goker M."/>
            <person name="Bristow J."/>
            <person name="Eisen J.A."/>
            <person name="Markowitz V."/>
            <person name="Hugenholtz P."/>
            <person name="Kyrpides N.C."/>
            <person name="Klenk H.P."/>
            <person name="Han C."/>
        </authorList>
    </citation>
    <scope>NUCLEOTIDE SEQUENCE [LARGE SCALE GENOMIC DNA]</scope>
    <source>
        <strain evidence="4">ATCC 49208 / DSM 771 / VKM B-1644</strain>
    </source>
</reference>
<feature type="domain" description="Hydantoinase A/oxoprolinase" evidence="1">
    <location>
        <begin position="182"/>
        <end position="455"/>
    </location>
</feature>
<organism evidence="3 4">
    <name type="scientific">Desulfofarcimen acetoxidans (strain ATCC 49208 / DSM 771 / KCTC 5769 / VKM B-1644 / 5575)</name>
    <name type="common">Desulfotomaculum acetoxidans</name>
    <dbReference type="NCBI Taxonomy" id="485916"/>
    <lineage>
        <taxon>Bacteria</taxon>
        <taxon>Bacillati</taxon>
        <taxon>Bacillota</taxon>
        <taxon>Clostridia</taxon>
        <taxon>Eubacteriales</taxon>
        <taxon>Peptococcaceae</taxon>
        <taxon>Desulfofarcimen</taxon>
    </lineage>
</organism>
<dbReference type="InterPro" id="IPR045079">
    <property type="entry name" value="Oxoprolinase-like"/>
</dbReference>
<dbReference type="Pfam" id="PF01968">
    <property type="entry name" value="Hydantoinase_A"/>
    <property type="match status" value="1"/>
</dbReference>
<gene>
    <name evidence="3" type="ordered locus">Dtox_2126</name>
</gene>
<evidence type="ECO:0000313" key="3">
    <source>
        <dbReference type="EMBL" id="ACV62954.1"/>
    </source>
</evidence>
<accession>C8VZ44</accession>
<evidence type="ECO:0000259" key="2">
    <source>
        <dbReference type="Pfam" id="PF05378"/>
    </source>
</evidence>
<keyword evidence="4" id="KW-1185">Reference proteome</keyword>
<dbReference type="AlphaFoldDB" id="C8VZ44"/>
<proteinExistence type="predicted"/>
<protein>
    <submittedName>
        <fullName evidence="3">Hydantoinase/oxoprolinase</fullName>
    </submittedName>
</protein>
<dbReference type="PANTHER" id="PTHR11365">
    <property type="entry name" value="5-OXOPROLINASE RELATED"/>
    <property type="match status" value="1"/>
</dbReference>
<dbReference type="SUPFAM" id="SSF53067">
    <property type="entry name" value="Actin-like ATPase domain"/>
    <property type="match status" value="1"/>
</dbReference>